<dbReference type="Pfam" id="PF22014">
    <property type="entry name" value="DUF6932"/>
    <property type="match status" value="1"/>
</dbReference>
<gene>
    <name evidence="1" type="ORF">SAMN06295987_10119</name>
</gene>
<protein>
    <recommendedName>
        <fullName evidence="3">Nucleotidyltransferase domain-containing protein</fullName>
    </recommendedName>
</protein>
<name>A0A1U6GR66_9SPHN</name>
<evidence type="ECO:0008006" key="3">
    <source>
        <dbReference type="Google" id="ProtNLM"/>
    </source>
</evidence>
<dbReference type="RefSeq" id="WP_079729810.1">
    <property type="nucleotide sequence ID" value="NZ_FVZE01000001.1"/>
</dbReference>
<organism evidence="1 2">
    <name type="scientific">Novosphingobium mathurense</name>
    <dbReference type="NCBI Taxonomy" id="428990"/>
    <lineage>
        <taxon>Bacteria</taxon>
        <taxon>Pseudomonadati</taxon>
        <taxon>Pseudomonadota</taxon>
        <taxon>Alphaproteobacteria</taxon>
        <taxon>Sphingomonadales</taxon>
        <taxon>Sphingomonadaceae</taxon>
        <taxon>Novosphingobium</taxon>
    </lineage>
</organism>
<sequence>MKFAEFVDRYGATDRRRYLIGLLKNELDHIVAQGWLYRAFVFGSLVNSDKDEPGDIDVLLCISKPFGADFWRKLTASEDIHIKGCQLAPNFDSEARTVPPLRSCHGVEEMVRLFNESTKNTEEDIEISADQCVEMTL</sequence>
<accession>A0A1U6GR66</accession>
<dbReference type="SUPFAM" id="SSF81301">
    <property type="entry name" value="Nucleotidyltransferase"/>
    <property type="match status" value="1"/>
</dbReference>
<dbReference type="EMBL" id="FVZE01000001">
    <property type="protein sequence ID" value="SLJ86012.1"/>
    <property type="molecule type" value="Genomic_DNA"/>
</dbReference>
<dbReference type="Proteomes" id="UP000190989">
    <property type="component" value="Unassembled WGS sequence"/>
</dbReference>
<dbReference type="InterPro" id="IPR053860">
    <property type="entry name" value="DUF6932"/>
</dbReference>
<proteinExistence type="predicted"/>
<evidence type="ECO:0000313" key="1">
    <source>
        <dbReference type="EMBL" id="SLJ86012.1"/>
    </source>
</evidence>
<reference evidence="2" key="1">
    <citation type="submission" date="2017-02" db="EMBL/GenBank/DDBJ databases">
        <authorList>
            <person name="Varghese N."/>
            <person name="Submissions S."/>
        </authorList>
    </citation>
    <scope>NUCLEOTIDE SEQUENCE [LARGE SCALE GENOMIC DNA]</scope>
    <source>
        <strain evidence="2">SM117</strain>
    </source>
</reference>
<dbReference type="AlphaFoldDB" id="A0A1U6GR66"/>
<keyword evidence="2" id="KW-1185">Reference proteome</keyword>
<evidence type="ECO:0000313" key="2">
    <source>
        <dbReference type="Proteomes" id="UP000190989"/>
    </source>
</evidence>
<dbReference type="InterPro" id="IPR043519">
    <property type="entry name" value="NT_sf"/>
</dbReference>